<gene>
    <name evidence="3" type="ORF">GCM10022278_06110</name>
</gene>
<dbReference type="Pfam" id="PF00211">
    <property type="entry name" value="Guanylate_cyc"/>
    <property type="match status" value="1"/>
</dbReference>
<evidence type="ECO:0000313" key="4">
    <source>
        <dbReference type="Proteomes" id="UP001501337"/>
    </source>
</evidence>
<proteinExistence type="predicted"/>
<dbReference type="Gene3D" id="3.30.70.1230">
    <property type="entry name" value="Nucleotide cyclase"/>
    <property type="match status" value="1"/>
</dbReference>
<comment type="caution">
    <text evidence="3">The sequence shown here is derived from an EMBL/GenBank/DDBJ whole genome shotgun (WGS) entry which is preliminary data.</text>
</comment>
<dbReference type="SMART" id="SM00044">
    <property type="entry name" value="CYCc"/>
    <property type="match status" value="1"/>
</dbReference>
<evidence type="ECO:0000313" key="3">
    <source>
        <dbReference type="EMBL" id="GAA3949751.1"/>
    </source>
</evidence>
<dbReference type="PROSITE" id="PS50125">
    <property type="entry name" value="GUANYLATE_CYCLASE_2"/>
    <property type="match status" value="1"/>
</dbReference>
<dbReference type="SUPFAM" id="SSF55073">
    <property type="entry name" value="Nucleotide cyclase"/>
    <property type="match status" value="1"/>
</dbReference>
<keyword evidence="4" id="KW-1185">Reference proteome</keyword>
<dbReference type="PANTHER" id="PTHR43081">
    <property type="entry name" value="ADENYLATE CYCLASE, TERMINAL-DIFFERENTIATION SPECIFIC-RELATED"/>
    <property type="match status" value="1"/>
</dbReference>
<sequence length="392" mass="43467">MQSKSRLVEELTDFTLELLVDERRRATPAGSQESQSAQKGVSGSLARHSRGAITTAIREIVDPSPLKLTPELKIATVLIADIRGFTQLTASNRPTQIVALLNFFFTRMVELIYKYDGFVDKFMGDSVMAVFGLKNKRKPRRSSLDAVRCAAEMQRSMEEVNLFAARLGLDAVYIGVGLNCGEVVATTLGCETHGEYTVIGETVNVAARVEAHSLRGQVLLTAPLYSLVERYVAVGEPADVFVKGQPRPLRIYELTSVELSAEADTAVEEEGTARTLHIPRCDDRKSPRVPVHLPMQYWRVEGTTIGAEVGEGEILDLGYYGMRARTSEFLEPFSNIKFPFSLAMASPTDHDIYAKVLRTSKDRNEYISSLEFTAIPAHCERSLHSFIDRTLA</sequence>
<reference evidence="4" key="1">
    <citation type="journal article" date="2019" name="Int. J. Syst. Evol. Microbiol.">
        <title>The Global Catalogue of Microorganisms (GCM) 10K type strain sequencing project: providing services to taxonomists for standard genome sequencing and annotation.</title>
        <authorList>
            <consortium name="The Broad Institute Genomics Platform"/>
            <consortium name="The Broad Institute Genome Sequencing Center for Infectious Disease"/>
            <person name="Wu L."/>
            <person name="Ma J."/>
        </authorList>
    </citation>
    <scope>NUCLEOTIDE SEQUENCE [LARGE SCALE GENOMIC DNA]</scope>
    <source>
        <strain evidence="4">JCM 17555</strain>
    </source>
</reference>
<name>A0ABP7NLF8_9GAMM</name>
<dbReference type="EMBL" id="BAABBO010000001">
    <property type="protein sequence ID" value="GAA3949751.1"/>
    <property type="molecule type" value="Genomic_DNA"/>
</dbReference>
<dbReference type="CDD" id="cd07302">
    <property type="entry name" value="CHD"/>
    <property type="match status" value="1"/>
</dbReference>
<evidence type="ECO:0000256" key="1">
    <source>
        <dbReference type="SAM" id="MobiDB-lite"/>
    </source>
</evidence>
<dbReference type="RefSeq" id="WP_344803147.1">
    <property type="nucleotide sequence ID" value="NZ_BAABBO010000001.1"/>
</dbReference>
<evidence type="ECO:0000259" key="2">
    <source>
        <dbReference type="PROSITE" id="PS50125"/>
    </source>
</evidence>
<feature type="domain" description="Guanylate cyclase" evidence="2">
    <location>
        <begin position="76"/>
        <end position="210"/>
    </location>
</feature>
<accession>A0ABP7NLF8</accession>
<dbReference type="PANTHER" id="PTHR43081:SF1">
    <property type="entry name" value="ADENYLATE CYCLASE, TERMINAL-DIFFERENTIATION SPECIFIC"/>
    <property type="match status" value="1"/>
</dbReference>
<dbReference type="InterPro" id="IPR029787">
    <property type="entry name" value="Nucleotide_cyclase"/>
</dbReference>
<dbReference type="InterPro" id="IPR001054">
    <property type="entry name" value="A/G_cyclase"/>
</dbReference>
<feature type="region of interest" description="Disordered" evidence="1">
    <location>
        <begin position="26"/>
        <end position="47"/>
    </location>
</feature>
<protein>
    <recommendedName>
        <fullName evidence="2">Guanylate cyclase domain-containing protein</fullName>
    </recommendedName>
</protein>
<dbReference type="InterPro" id="IPR050697">
    <property type="entry name" value="Adenylyl/Guanylyl_Cyclase_3/4"/>
</dbReference>
<feature type="compositionally biased region" description="Polar residues" evidence="1">
    <location>
        <begin position="29"/>
        <end position="41"/>
    </location>
</feature>
<dbReference type="Proteomes" id="UP001501337">
    <property type="component" value="Unassembled WGS sequence"/>
</dbReference>
<organism evidence="3 4">
    <name type="scientific">Allohahella marinimesophila</name>
    <dbReference type="NCBI Taxonomy" id="1054972"/>
    <lineage>
        <taxon>Bacteria</taxon>
        <taxon>Pseudomonadati</taxon>
        <taxon>Pseudomonadota</taxon>
        <taxon>Gammaproteobacteria</taxon>
        <taxon>Oceanospirillales</taxon>
        <taxon>Hahellaceae</taxon>
        <taxon>Allohahella</taxon>
    </lineage>
</organism>